<gene>
    <name evidence="2" type="ORF">UFOPK1795_00786</name>
    <name evidence="3" type="ORF">UFOPK2275_00119</name>
</gene>
<evidence type="ECO:0000313" key="3">
    <source>
        <dbReference type="EMBL" id="CAB4654197.1"/>
    </source>
</evidence>
<reference evidence="2" key="1">
    <citation type="submission" date="2020-05" db="EMBL/GenBank/DDBJ databases">
        <authorList>
            <person name="Chiriac C."/>
            <person name="Salcher M."/>
            <person name="Ghai R."/>
            <person name="Kavagutti S V."/>
        </authorList>
    </citation>
    <scope>NUCLEOTIDE SEQUENCE</scope>
</reference>
<organism evidence="2">
    <name type="scientific">freshwater metagenome</name>
    <dbReference type="NCBI Taxonomy" id="449393"/>
    <lineage>
        <taxon>unclassified sequences</taxon>
        <taxon>metagenomes</taxon>
        <taxon>ecological metagenomes</taxon>
    </lineage>
</organism>
<evidence type="ECO:0000259" key="1">
    <source>
        <dbReference type="Pfam" id="PF08486"/>
    </source>
</evidence>
<protein>
    <submittedName>
        <fullName evidence="2">Unannotated protein</fullName>
    </submittedName>
</protein>
<dbReference type="Pfam" id="PF08486">
    <property type="entry name" value="SpoIID"/>
    <property type="match status" value="1"/>
</dbReference>
<dbReference type="InterPro" id="IPR013693">
    <property type="entry name" value="SpoIID/LytB_N"/>
</dbReference>
<dbReference type="AlphaFoldDB" id="A0A6J6G3D8"/>
<dbReference type="EMBL" id="CAEZWQ010000005">
    <property type="protein sequence ID" value="CAB4654197.1"/>
    <property type="molecule type" value="Genomic_DNA"/>
</dbReference>
<evidence type="ECO:0000313" key="2">
    <source>
        <dbReference type="EMBL" id="CAB4594489.1"/>
    </source>
</evidence>
<accession>A0A6J6G3D8</accession>
<sequence length="411" mass="44912">MRMSRKFFALLLFLSSLTTPASALDTPTEFSFHGSGYGHGVGLSQMGARFMALSGQTSEQILKYFYKDVAIETLDDSKILRVNIGHLLSSAKISTTLKTSPLQISQGEVDSQSTESVFSIADSISFSIIGSTVSPRITVGKISQLLPRSRVFTIRWSGTRYLEGPDTVVSVAHTGLTQKYRYGQIHVKAVKSASGYRLELTNTVRLADEYLWGVSEMPSYWPLAAIEAQAIASRTYALSKAGIYRKACDCDLYGEISDQTFLGYAKEIEKKFGAIWKETITRTAGLTITQAGIPITAYFFSSSGGKSELALNAWGSSRSYTQIVEDPGSLDLTLNPRFVSWDRKVPQSIIAAAFLLPDVITLEILSRNESGTVAQIQATSSGGVSVILRGETFRSRTKIPSAYFDLVSVQN</sequence>
<dbReference type="EMBL" id="CAEZUG010000041">
    <property type="protein sequence ID" value="CAB4594489.1"/>
    <property type="molecule type" value="Genomic_DNA"/>
</dbReference>
<feature type="domain" description="Sporulation stage II protein D amidase enhancer LytB N-terminal" evidence="1">
    <location>
        <begin position="198"/>
        <end position="289"/>
    </location>
</feature>
<name>A0A6J6G3D8_9ZZZZ</name>
<proteinExistence type="predicted"/>